<dbReference type="RefSeq" id="WP_244863834.1">
    <property type="nucleotide sequence ID" value="NZ_BOVJ01000230.1"/>
</dbReference>
<dbReference type="Gene3D" id="3.40.190.10">
    <property type="entry name" value="Periplasmic binding protein-like II"/>
    <property type="match status" value="1"/>
</dbReference>
<dbReference type="EMBL" id="BOVJ01000230">
    <property type="protein sequence ID" value="GIQ66945.1"/>
    <property type="molecule type" value="Genomic_DNA"/>
</dbReference>
<proteinExistence type="predicted"/>
<dbReference type="PANTHER" id="PTHR43649:SF12">
    <property type="entry name" value="DIACETYLCHITOBIOSE BINDING PROTEIN DASA"/>
    <property type="match status" value="1"/>
</dbReference>
<accession>A0ABQ4NFC5</accession>
<keyword evidence="2" id="KW-1185">Reference proteome</keyword>
<gene>
    <name evidence="1" type="ORF">PACILC2_55130</name>
</gene>
<dbReference type="SUPFAM" id="SSF53850">
    <property type="entry name" value="Periplasmic binding protein-like II"/>
    <property type="match status" value="1"/>
</dbReference>
<organism evidence="1 2">
    <name type="scientific">Paenibacillus cisolokensis</name>
    <dbReference type="NCBI Taxonomy" id="1658519"/>
    <lineage>
        <taxon>Bacteria</taxon>
        <taxon>Bacillati</taxon>
        <taxon>Bacillota</taxon>
        <taxon>Bacilli</taxon>
        <taxon>Bacillales</taxon>
        <taxon>Paenibacillaceae</taxon>
        <taxon>Paenibacillus</taxon>
    </lineage>
</organism>
<sequence>MLVAEGLIEKVPRVGNRVASPDEEGVQTVKFGYYPSVLQEGLLNRVLADFHGAFPHIRVRSIPLPYDQFAGTVAEYMRSDLLDVITINYTDYRHMAENGWTDLLEELEPNPELYPFLSGVFADGCANRALPFIFSPIVLCYNRDHFAEKQLPEPDSGWSWDELLTSAKKLSENQGRYGFYFHLLSDNRWPVFLLQSGVRFVPGSEEYDEGLRRSLTLFRHIQRDRSLFPNYMSESDADAEDLFLQGKLSMIMSTYFSLNRFIGAPFAFDVAPLPYMGEAKTLLLTIGAALSRHSKVKEAARTFLDYMLSYPVQLNIRQRTLSIPANKKAAEWQGKEVMARPTRFHMYREIIPTFRKFTELNLAASQLQTVRKELKLFWSGMEDEETVIRRLKSQLFPVGAGT</sequence>
<dbReference type="InterPro" id="IPR006059">
    <property type="entry name" value="SBP"/>
</dbReference>
<evidence type="ECO:0000313" key="2">
    <source>
        <dbReference type="Proteomes" id="UP000680304"/>
    </source>
</evidence>
<dbReference type="InterPro" id="IPR050490">
    <property type="entry name" value="Bact_solute-bd_prot1"/>
</dbReference>
<comment type="caution">
    <text evidence="1">The sequence shown here is derived from an EMBL/GenBank/DDBJ whole genome shotgun (WGS) entry which is preliminary data.</text>
</comment>
<name>A0ABQ4NFC5_9BACL</name>
<protein>
    <recommendedName>
        <fullName evidence="3">ABC transporter substrate-binding protein</fullName>
    </recommendedName>
</protein>
<dbReference type="Proteomes" id="UP000680304">
    <property type="component" value="Unassembled WGS sequence"/>
</dbReference>
<reference evidence="1 2" key="1">
    <citation type="submission" date="2021-04" db="EMBL/GenBank/DDBJ databases">
        <title>Draft genome sequence of Paenibacillus cisolokensis, LC2-13A.</title>
        <authorList>
            <person name="Uke A."/>
            <person name="Chhe C."/>
            <person name="Baramee S."/>
            <person name="Kosugi A."/>
        </authorList>
    </citation>
    <scope>NUCLEOTIDE SEQUENCE [LARGE SCALE GENOMIC DNA]</scope>
    <source>
        <strain evidence="1 2">LC2-13A</strain>
    </source>
</reference>
<evidence type="ECO:0000313" key="1">
    <source>
        <dbReference type="EMBL" id="GIQ66945.1"/>
    </source>
</evidence>
<dbReference type="PANTHER" id="PTHR43649">
    <property type="entry name" value="ARABINOSE-BINDING PROTEIN-RELATED"/>
    <property type="match status" value="1"/>
</dbReference>
<evidence type="ECO:0008006" key="3">
    <source>
        <dbReference type="Google" id="ProtNLM"/>
    </source>
</evidence>
<dbReference type="Pfam" id="PF01547">
    <property type="entry name" value="SBP_bac_1"/>
    <property type="match status" value="1"/>
</dbReference>